<dbReference type="EC" id="3.4.26.1" evidence="10"/>
<feature type="transmembrane region" description="Helical" evidence="11">
    <location>
        <begin position="299"/>
        <end position="317"/>
    </location>
</feature>
<evidence type="ECO:0000256" key="6">
    <source>
        <dbReference type="ARBA" id="ARBA00022824"/>
    </source>
</evidence>
<dbReference type="OrthoDB" id="271604at2759"/>
<reference evidence="13" key="1">
    <citation type="journal article" date="2020" name="Stud. Mycol.">
        <title>101 Dothideomycetes genomes: a test case for predicting lifestyles and emergence of pathogens.</title>
        <authorList>
            <person name="Haridas S."/>
            <person name="Albert R."/>
            <person name="Binder M."/>
            <person name="Bloem J."/>
            <person name="Labutti K."/>
            <person name="Salamov A."/>
            <person name="Andreopoulos B."/>
            <person name="Baker S."/>
            <person name="Barry K."/>
            <person name="Bills G."/>
            <person name="Bluhm B."/>
            <person name="Cannon C."/>
            <person name="Castanera R."/>
            <person name="Culley D."/>
            <person name="Daum C."/>
            <person name="Ezra D."/>
            <person name="Gonzalez J."/>
            <person name="Henrissat B."/>
            <person name="Kuo A."/>
            <person name="Liang C."/>
            <person name="Lipzen A."/>
            <person name="Lutzoni F."/>
            <person name="Magnuson J."/>
            <person name="Mondo S."/>
            <person name="Nolan M."/>
            <person name="Ohm R."/>
            <person name="Pangilinan J."/>
            <person name="Park H.-J."/>
            <person name="Ramirez L."/>
            <person name="Alfaro M."/>
            <person name="Sun H."/>
            <person name="Tritt A."/>
            <person name="Yoshinaga Y."/>
            <person name="Zwiers L.-H."/>
            <person name="Turgeon B."/>
            <person name="Goodwin S."/>
            <person name="Spatafora J."/>
            <person name="Crous P."/>
            <person name="Grigoriev I."/>
        </authorList>
    </citation>
    <scope>NUCLEOTIDE SEQUENCE</scope>
    <source>
        <strain evidence="13">CBS 115976</strain>
    </source>
</reference>
<comment type="subcellular location">
    <subcellularLocation>
        <location evidence="1">Endoplasmic reticulum membrane</location>
        <topology evidence="1">Multi-pass membrane protein</topology>
    </subcellularLocation>
</comment>
<evidence type="ECO:0000256" key="7">
    <source>
        <dbReference type="ARBA" id="ARBA00022989"/>
    </source>
</evidence>
<evidence type="ECO:0000259" key="12">
    <source>
        <dbReference type="Pfam" id="PF02517"/>
    </source>
</evidence>
<evidence type="ECO:0000256" key="4">
    <source>
        <dbReference type="ARBA" id="ARBA00022692"/>
    </source>
</evidence>
<dbReference type="GO" id="GO:0005789">
    <property type="term" value="C:endoplasmic reticulum membrane"/>
    <property type="evidence" value="ECO:0007669"/>
    <property type="project" value="UniProtKB-SubCell"/>
</dbReference>
<dbReference type="PANTHER" id="PTHR13046:SF0">
    <property type="entry name" value="CAAX PRENYL PROTEASE 2"/>
    <property type="match status" value="1"/>
</dbReference>
<evidence type="ECO:0000256" key="5">
    <source>
        <dbReference type="ARBA" id="ARBA00022801"/>
    </source>
</evidence>
<feature type="transmembrane region" description="Helical" evidence="11">
    <location>
        <begin position="115"/>
        <end position="133"/>
    </location>
</feature>
<feature type="transmembrane region" description="Helical" evidence="11">
    <location>
        <begin position="217"/>
        <end position="242"/>
    </location>
</feature>
<evidence type="ECO:0000256" key="8">
    <source>
        <dbReference type="ARBA" id="ARBA00023136"/>
    </source>
</evidence>
<name>A0A6A6UKI9_9PEZI</name>
<feature type="domain" description="CAAX prenyl protease 2/Lysostaphin resistance protein A-like" evidence="12">
    <location>
        <begin position="152"/>
        <end position="259"/>
    </location>
</feature>
<dbReference type="GO" id="GO:0004222">
    <property type="term" value="F:metalloendopeptidase activity"/>
    <property type="evidence" value="ECO:0007669"/>
    <property type="project" value="InterPro"/>
</dbReference>
<comment type="similarity">
    <text evidence="2">Belongs to the peptidase U48 family.</text>
</comment>
<evidence type="ECO:0000256" key="3">
    <source>
        <dbReference type="ARBA" id="ARBA00022670"/>
    </source>
</evidence>
<keyword evidence="4 11" id="KW-0812">Transmembrane</keyword>
<keyword evidence="6" id="KW-0256">Endoplasmic reticulum</keyword>
<dbReference type="PANTHER" id="PTHR13046">
    <property type="entry name" value="PROTEASE U48 CAAX PRENYL PROTEASE RCE1"/>
    <property type="match status" value="1"/>
</dbReference>
<dbReference type="InterPro" id="IPR039731">
    <property type="entry name" value="Rce1"/>
</dbReference>
<gene>
    <name evidence="13" type="ORF">BT63DRAFT_398563</name>
</gene>
<evidence type="ECO:0000256" key="9">
    <source>
        <dbReference type="ARBA" id="ARBA00047280"/>
    </source>
</evidence>
<dbReference type="Proteomes" id="UP000799302">
    <property type="component" value="Unassembled WGS sequence"/>
</dbReference>
<keyword evidence="5" id="KW-0378">Hydrolase</keyword>
<feature type="transmembrane region" description="Helical" evidence="11">
    <location>
        <begin position="24"/>
        <end position="48"/>
    </location>
</feature>
<dbReference type="EMBL" id="MU004232">
    <property type="protein sequence ID" value="KAF2672290.1"/>
    <property type="molecule type" value="Genomic_DNA"/>
</dbReference>
<organism evidence="13 14">
    <name type="scientific">Microthyrium microscopicum</name>
    <dbReference type="NCBI Taxonomy" id="703497"/>
    <lineage>
        <taxon>Eukaryota</taxon>
        <taxon>Fungi</taxon>
        <taxon>Dikarya</taxon>
        <taxon>Ascomycota</taxon>
        <taxon>Pezizomycotina</taxon>
        <taxon>Dothideomycetes</taxon>
        <taxon>Dothideomycetes incertae sedis</taxon>
        <taxon>Microthyriales</taxon>
        <taxon>Microthyriaceae</taxon>
        <taxon>Microthyrium</taxon>
    </lineage>
</organism>
<keyword evidence="8 11" id="KW-0472">Membrane</keyword>
<evidence type="ECO:0000313" key="13">
    <source>
        <dbReference type="EMBL" id="KAF2672290.1"/>
    </source>
</evidence>
<feature type="transmembrane region" description="Helical" evidence="11">
    <location>
        <begin position="69"/>
        <end position="88"/>
    </location>
</feature>
<accession>A0A6A6UKI9</accession>
<evidence type="ECO:0000313" key="14">
    <source>
        <dbReference type="Proteomes" id="UP000799302"/>
    </source>
</evidence>
<sequence>MAPIDLYKRIKAYYSGGTPNKPPAISTSTAAILSAAFVAFYVIPFYLSSTTKPSRTLSKDAPSVIRGRIRAITVSCTVSTLITVYILAQYNQDTLLEILRILGCWPIDLADIGKTLLLCSILFAGPIFDGAIVQKRLGLWLSGTLIRETFASWIGWRNYVAGPVSEELVWRSLIIPLHLVAKMSPTRIIFITPLYFGIAHVHHFYEFVLTHPELPLLPAVIRTIVQFAYTSLFGFFAAFVYLRTGSVYAATAAHVFCNWQGLPQFWGQLRVDAEEESSDEQEQDGNNGKNKRPQRHYAPVQYSIIYYMLLVGGAYGFKAMLWPLTNSSHALANVGSTKH</sequence>
<keyword evidence="3" id="KW-0645">Protease</keyword>
<evidence type="ECO:0000256" key="2">
    <source>
        <dbReference type="ARBA" id="ARBA00006897"/>
    </source>
</evidence>
<dbReference type="Pfam" id="PF02517">
    <property type="entry name" value="Rce1-like"/>
    <property type="match status" value="1"/>
</dbReference>
<feature type="transmembrane region" description="Helical" evidence="11">
    <location>
        <begin position="188"/>
        <end position="205"/>
    </location>
</feature>
<dbReference type="InterPro" id="IPR003675">
    <property type="entry name" value="Rce1/LyrA-like_dom"/>
</dbReference>
<evidence type="ECO:0000256" key="10">
    <source>
        <dbReference type="ARBA" id="ARBA00049729"/>
    </source>
</evidence>
<dbReference type="AlphaFoldDB" id="A0A6A6UKI9"/>
<proteinExistence type="inferred from homology"/>
<evidence type="ECO:0000256" key="11">
    <source>
        <dbReference type="SAM" id="Phobius"/>
    </source>
</evidence>
<keyword evidence="7 11" id="KW-1133">Transmembrane helix</keyword>
<evidence type="ECO:0000256" key="1">
    <source>
        <dbReference type="ARBA" id="ARBA00004477"/>
    </source>
</evidence>
<comment type="catalytic activity">
    <reaction evidence="9">
        <text>Hydrolyzes the peptide bond -P2-(S-farnesyl or geranylgeranyl)C-P1'-P2'-P3'-COOH where P1' and P2' are amino acids with aliphatic sidechains and P3' is any C-terminal residue.</text>
        <dbReference type="EC" id="3.4.26.1"/>
    </reaction>
</comment>
<keyword evidence="14" id="KW-1185">Reference proteome</keyword>
<protein>
    <recommendedName>
        <fullName evidence="10">intramembrane prenyl-peptidase Rce1</fullName>
        <ecNumber evidence="10">3.4.26.1</ecNumber>
    </recommendedName>
</protein>
<dbReference type="GO" id="GO:0071586">
    <property type="term" value="P:CAAX-box protein processing"/>
    <property type="evidence" value="ECO:0007669"/>
    <property type="project" value="InterPro"/>
</dbReference>